<dbReference type="AlphaFoldDB" id="A0A941DZP9"/>
<accession>A0A941DZP9</accession>
<gene>
    <name evidence="1" type="ORF">KCX74_13805</name>
</gene>
<dbReference type="Proteomes" id="UP000675284">
    <property type="component" value="Unassembled WGS sequence"/>
</dbReference>
<dbReference type="Pfam" id="PF13028">
    <property type="entry name" value="DUF3889"/>
    <property type="match status" value="1"/>
</dbReference>
<dbReference type="InterPro" id="IPR024987">
    <property type="entry name" value="DUF3889"/>
</dbReference>
<evidence type="ECO:0000313" key="2">
    <source>
        <dbReference type="Proteomes" id="UP000675284"/>
    </source>
</evidence>
<sequence>MHTFFMAVSLSGLMLITGATSLIPTEQAAAAVVEEVPAYAKWGKMAVKATMAKYPDAEIVDYLYSGNEEQDDSRIEKFKLWLREGDKEFGVRIHIKHHVSSEKVEGISFEETSN</sequence>
<proteinExistence type="predicted"/>
<dbReference type="EMBL" id="JAGSOT010000043">
    <property type="protein sequence ID" value="MBR7797113.1"/>
    <property type="molecule type" value="Genomic_DNA"/>
</dbReference>
<dbReference type="RefSeq" id="WP_026683044.1">
    <property type="nucleotide sequence ID" value="NZ_BAAACY010000088.1"/>
</dbReference>
<protein>
    <submittedName>
        <fullName evidence="1">DUF3889 domain-containing protein</fullName>
    </submittedName>
</protein>
<keyword evidence="2" id="KW-1185">Reference proteome</keyword>
<comment type="caution">
    <text evidence="1">The sequence shown here is derived from an EMBL/GenBank/DDBJ whole genome shotgun (WGS) entry which is preliminary data.</text>
</comment>
<name>A0A941DZP9_9BACI</name>
<dbReference type="Gene3D" id="3.10.450.390">
    <property type="entry name" value="Protein of unknown function DUF3889"/>
    <property type="match status" value="1"/>
</dbReference>
<organism evidence="1 2">
    <name type="scientific">Virgibacillus salarius</name>
    <dbReference type="NCBI Taxonomy" id="447199"/>
    <lineage>
        <taxon>Bacteria</taxon>
        <taxon>Bacillati</taxon>
        <taxon>Bacillota</taxon>
        <taxon>Bacilli</taxon>
        <taxon>Bacillales</taxon>
        <taxon>Bacillaceae</taxon>
        <taxon>Virgibacillus</taxon>
    </lineage>
</organism>
<evidence type="ECO:0000313" key="1">
    <source>
        <dbReference type="EMBL" id="MBR7797113.1"/>
    </source>
</evidence>
<reference evidence="1" key="1">
    <citation type="submission" date="2021-04" db="EMBL/GenBank/DDBJ databases">
        <title>Isolation and polyphasic classification of algal microorganism.</title>
        <authorList>
            <person name="Wang S."/>
        </authorList>
    </citation>
    <scope>NUCLEOTIDE SEQUENCE</scope>
    <source>
        <strain evidence="1">720a</strain>
    </source>
</reference>